<dbReference type="InterPro" id="IPR003034">
    <property type="entry name" value="SAP_dom"/>
</dbReference>
<organism evidence="4">
    <name type="scientific">Chaetoceros debilis</name>
    <dbReference type="NCBI Taxonomy" id="122233"/>
    <lineage>
        <taxon>Eukaryota</taxon>
        <taxon>Sar</taxon>
        <taxon>Stramenopiles</taxon>
        <taxon>Ochrophyta</taxon>
        <taxon>Bacillariophyta</taxon>
        <taxon>Coscinodiscophyceae</taxon>
        <taxon>Chaetocerotophycidae</taxon>
        <taxon>Chaetocerotales</taxon>
        <taxon>Chaetocerotaceae</taxon>
        <taxon>Chaetoceros</taxon>
    </lineage>
</organism>
<gene>
    <name evidence="4" type="ORF">CDEB00056_LOCUS11425</name>
</gene>
<dbReference type="EMBL" id="HBIO01014790">
    <property type="protein sequence ID" value="CAE0466573.1"/>
    <property type="molecule type" value="Transcribed_RNA"/>
</dbReference>
<dbReference type="Gene3D" id="1.10.720.30">
    <property type="entry name" value="SAP domain"/>
    <property type="match status" value="2"/>
</dbReference>
<evidence type="ECO:0000313" key="4">
    <source>
        <dbReference type="EMBL" id="CAE0466573.1"/>
    </source>
</evidence>
<keyword evidence="2" id="KW-0732">Signal</keyword>
<dbReference type="SMART" id="SM00513">
    <property type="entry name" value="SAP"/>
    <property type="match status" value="2"/>
</dbReference>
<dbReference type="SUPFAM" id="SSF68906">
    <property type="entry name" value="SAP domain"/>
    <property type="match status" value="1"/>
</dbReference>
<dbReference type="AlphaFoldDB" id="A0A7S3VA88"/>
<feature type="chain" id="PRO_5031003216" description="SAP domain-containing protein" evidence="2">
    <location>
        <begin position="23"/>
        <end position="539"/>
    </location>
</feature>
<dbReference type="PROSITE" id="PS50800">
    <property type="entry name" value="SAP"/>
    <property type="match status" value="2"/>
</dbReference>
<evidence type="ECO:0000256" key="1">
    <source>
        <dbReference type="SAM" id="MobiDB-lite"/>
    </source>
</evidence>
<evidence type="ECO:0000259" key="3">
    <source>
        <dbReference type="PROSITE" id="PS50800"/>
    </source>
</evidence>
<protein>
    <recommendedName>
        <fullName evidence="3">SAP domain-containing protein</fullName>
    </recommendedName>
</protein>
<feature type="region of interest" description="Disordered" evidence="1">
    <location>
        <begin position="82"/>
        <end position="116"/>
    </location>
</feature>
<feature type="compositionally biased region" description="Low complexity" evidence="1">
    <location>
        <begin position="87"/>
        <end position="109"/>
    </location>
</feature>
<feature type="signal peptide" evidence="2">
    <location>
        <begin position="1"/>
        <end position="22"/>
    </location>
</feature>
<reference evidence="4" key="1">
    <citation type="submission" date="2021-01" db="EMBL/GenBank/DDBJ databases">
        <authorList>
            <person name="Corre E."/>
            <person name="Pelletier E."/>
            <person name="Niang G."/>
            <person name="Scheremetjew M."/>
            <person name="Finn R."/>
            <person name="Kale V."/>
            <person name="Holt S."/>
            <person name="Cochrane G."/>
            <person name="Meng A."/>
            <person name="Brown T."/>
            <person name="Cohen L."/>
        </authorList>
    </citation>
    <scope>NUCLEOTIDE SEQUENCE</scope>
    <source>
        <strain evidence="4">MM31A-1</strain>
    </source>
</reference>
<name>A0A7S3VA88_9STRA</name>
<sequence length="539" mass="57865">MFTSFSRLQFLAMAMMAIETSAFVTPAAQAVRSVSETSGIASSNQQLASLVEKSLAQQQKGLRPLSMRNDRDSIFSQFASFSEPKKNSNGSNNSKSSSSSTANKGKNSSHSSSVGPLQMMKDGGDLFFANAIGGFESSSTKSSSKIGLKSYSSSGVAPLQMFMKQHADDFVSSLHLPSMNNPFEKSSTEIYSHSHELEYSPKHVNKDGHGHASSSSPFPHKLWFKNHDEEGNIDDMEKEVRASAQAKLDIKTVKNAIFYNGATSASSSSSGSDSGSDNDNLPKAAALVIIEDEGKIITAPDTSISNSALAKLESSSTASTTTSPPSQWQVAFAAGSINAFIALFLFQMPVLSLGVFLLTSYVASRDPSEDEDLLEGDISGPVSRIVGRATLESIEKSKPTIGRVARAVVEGDVVEELQVRNVMLRDENNSLKGEVARRTAIETQSKYYTVANLKDIARKDGLKVGGTKAQLMMRLLENESIPMKIAEEQAAGMAQHYTVAKLKAMAKNEGVKVSGTKKQLLTRLLENGSIPLSVATQNE</sequence>
<dbReference type="Pfam" id="PF02037">
    <property type="entry name" value="SAP"/>
    <property type="match status" value="1"/>
</dbReference>
<accession>A0A7S3VA88</accession>
<feature type="domain" description="SAP" evidence="3">
    <location>
        <begin position="445"/>
        <end position="479"/>
    </location>
</feature>
<evidence type="ECO:0000256" key="2">
    <source>
        <dbReference type="SAM" id="SignalP"/>
    </source>
</evidence>
<feature type="domain" description="SAP" evidence="3">
    <location>
        <begin position="494"/>
        <end position="528"/>
    </location>
</feature>
<dbReference type="InterPro" id="IPR036361">
    <property type="entry name" value="SAP_dom_sf"/>
</dbReference>
<proteinExistence type="predicted"/>